<evidence type="ECO:0000256" key="1">
    <source>
        <dbReference type="ARBA" id="ARBA00004429"/>
    </source>
</evidence>
<dbReference type="SMART" id="SM00283">
    <property type="entry name" value="MA"/>
    <property type="match status" value="1"/>
</dbReference>
<evidence type="ECO:0000256" key="9">
    <source>
        <dbReference type="ARBA" id="ARBA00023224"/>
    </source>
</evidence>
<dbReference type="InterPro" id="IPR003122">
    <property type="entry name" value="Tar_rcpt_lig-bd"/>
</dbReference>
<evidence type="ECO:0000259" key="12">
    <source>
        <dbReference type="PROSITE" id="PS50111"/>
    </source>
</evidence>
<evidence type="ECO:0000256" key="7">
    <source>
        <dbReference type="ARBA" id="ARBA00022989"/>
    </source>
</evidence>
<dbReference type="PANTHER" id="PTHR43531">
    <property type="entry name" value="PROTEIN ICFG"/>
    <property type="match status" value="1"/>
</dbReference>
<accession>A0ABY8GVQ6</accession>
<dbReference type="SUPFAM" id="SSF58104">
    <property type="entry name" value="Methyl-accepting chemotaxis protein (MCP) signaling domain"/>
    <property type="match status" value="1"/>
</dbReference>
<dbReference type="SMART" id="SM00304">
    <property type="entry name" value="HAMP"/>
    <property type="match status" value="1"/>
</dbReference>
<proteinExistence type="inferred from homology"/>
<evidence type="ECO:0000256" key="4">
    <source>
        <dbReference type="ARBA" id="ARBA00022500"/>
    </source>
</evidence>
<dbReference type="Pfam" id="PF02203">
    <property type="entry name" value="TarH"/>
    <property type="match status" value="1"/>
</dbReference>
<comment type="subcellular location">
    <subcellularLocation>
        <location evidence="1">Cell inner membrane</location>
        <topology evidence="1">Multi-pass membrane protein</topology>
    </subcellularLocation>
</comment>
<keyword evidence="7" id="KW-1133">Transmembrane helix</keyword>
<dbReference type="PROSITE" id="PS50885">
    <property type="entry name" value="HAMP"/>
    <property type="match status" value="1"/>
</dbReference>
<evidence type="ECO:0000256" key="10">
    <source>
        <dbReference type="ARBA" id="ARBA00029447"/>
    </source>
</evidence>
<dbReference type="Gene3D" id="1.10.287.950">
    <property type="entry name" value="Methyl-accepting chemotaxis protein"/>
    <property type="match status" value="1"/>
</dbReference>
<dbReference type="EMBL" id="CP121261">
    <property type="protein sequence ID" value="WFP08951.1"/>
    <property type="molecule type" value="Genomic_DNA"/>
</dbReference>
<organism evidence="14 15">
    <name type="scientific">Achromobacter spanius</name>
    <dbReference type="NCBI Taxonomy" id="217203"/>
    <lineage>
        <taxon>Bacteria</taxon>
        <taxon>Pseudomonadati</taxon>
        <taxon>Pseudomonadota</taxon>
        <taxon>Betaproteobacteria</taxon>
        <taxon>Burkholderiales</taxon>
        <taxon>Alcaligenaceae</taxon>
        <taxon>Achromobacter</taxon>
    </lineage>
</organism>
<evidence type="ECO:0000256" key="2">
    <source>
        <dbReference type="ARBA" id="ARBA00022475"/>
    </source>
</evidence>
<feature type="domain" description="HAMP" evidence="13">
    <location>
        <begin position="213"/>
        <end position="265"/>
    </location>
</feature>
<dbReference type="InterPro" id="IPR004089">
    <property type="entry name" value="MCPsignal_dom"/>
</dbReference>
<dbReference type="PANTHER" id="PTHR43531:SF14">
    <property type="entry name" value="METHYL-ACCEPTING CHEMOTAXIS PROTEIN I-RELATED"/>
    <property type="match status" value="1"/>
</dbReference>
<evidence type="ECO:0000256" key="6">
    <source>
        <dbReference type="ARBA" id="ARBA00022692"/>
    </source>
</evidence>
<reference evidence="14 15" key="1">
    <citation type="submission" date="2023-03" db="EMBL/GenBank/DDBJ databases">
        <title>Achromobacter spanius LIG8.</title>
        <authorList>
            <person name="Shrestha S."/>
        </authorList>
    </citation>
    <scope>NUCLEOTIDE SEQUENCE [LARGE SCALE GENOMIC DNA]</scope>
    <source>
        <strain evidence="14 15">LIG8</strain>
    </source>
</reference>
<keyword evidence="2" id="KW-1003">Cell membrane</keyword>
<keyword evidence="5" id="KW-0997">Cell inner membrane</keyword>
<keyword evidence="8" id="KW-0472">Membrane</keyword>
<evidence type="ECO:0000256" key="5">
    <source>
        <dbReference type="ARBA" id="ARBA00022519"/>
    </source>
</evidence>
<dbReference type="Pfam" id="PF00015">
    <property type="entry name" value="MCPsignal"/>
    <property type="match status" value="1"/>
</dbReference>
<dbReference type="RefSeq" id="WP_277549343.1">
    <property type="nucleotide sequence ID" value="NZ_CP106885.1"/>
</dbReference>
<keyword evidence="15" id="KW-1185">Reference proteome</keyword>
<comment type="similarity">
    <text evidence="10">Belongs to the methyl-accepting chemotaxis (MCP) protein family.</text>
</comment>
<dbReference type="InterPro" id="IPR003660">
    <property type="entry name" value="HAMP_dom"/>
</dbReference>
<dbReference type="InterPro" id="IPR004090">
    <property type="entry name" value="Chemotax_Me-accpt_rcpt"/>
</dbReference>
<dbReference type="Proteomes" id="UP001214170">
    <property type="component" value="Chromosome"/>
</dbReference>
<evidence type="ECO:0000256" key="8">
    <source>
        <dbReference type="ARBA" id="ARBA00023136"/>
    </source>
</evidence>
<keyword evidence="9 11" id="KW-0807">Transducer</keyword>
<dbReference type="PRINTS" id="PR00260">
    <property type="entry name" value="CHEMTRNSDUCR"/>
</dbReference>
<protein>
    <submittedName>
        <fullName evidence="14">Methyl-accepting chemotaxis protein</fullName>
    </submittedName>
</protein>
<evidence type="ECO:0000256" key="11">
    <source>
        <dbReference type="PROSITE-ProRule" id="PRU00284"/>
    </source>
</evidence>
<keyword evidence="4" id="KW-0145">Chemotaxis</keyword>
<dbReference type="InterPro" id="IPR035440">
    <property type="entry name" value="4HB_MCP_dom_sf"/>
</dbReference>
<dbReference type="CDD" id="cd11386">
    <property type="entry name" value="MCP_signal"/>
    <property type="match status" value="1"/>
</dbReference>
<feature type="domain" description="Methyl-accepting transducer" evidence="12">
    <location>
        <begin position="270"/>
        <end position="499"/>
    </location>
</feature>
<evidence type="ECO:0000259" key="13">
    <source>
        <dbReference type="PROSITE" id="PS50885"/>
    </source>
</evidence>
<gene>
    <name evidence="14" type="ORF">P8T11_03450</name>
</gene>
<sequence>MFTNLKIRSCLGILLALFFIGMLAANGAAWLDTRSSNAKLSRVNEAYSMRVVPAYEAYTLMLRARLAMDAAMINRQVGRTQQSEADAARAEDLWRRSRARFEAFSNEVRTPALQEKAAPVAAAFKHYDALAAEQFESMRGQDARAFALQMDAVQGAHLAFDHEVADYLVYVDAQTNGLVAAAASQHLRANTLIAALLAAAVLQSIGAALFVSRSVLRPLLRAGTHFQSIADGNLTNHIEIKSHNEIGQLFLGLQRMQASLAKTVAAVRQGVQQISRGTHDIADGNVLLSSRTEQQAVTLEETALSMGRLAVTVKENADNALRANQLAEGASQVAGRGAAVVADVVGTMQDISASSAKITHIVSVIDGIAFQTNILALNAAVEAARAGDQGKGFAVVAGEVRALAQRSALAAREIKQLIADSAGRVQAGAQQVELAGATMREIENAVHRVTDIMGEIAAASSEQAQGIDQVNLAVSSMDEATQQNAALVEQAAASARALRDQAEGLAQTVAIFTVSQRVVIDIPATREPVQAHAEVLAQAKVQTVAGARAQAPRHRVALQRPKAAGAGADVQDDWQVF</sequence>
<evidence type="ECO:0000256" key="3">
    <source>
        <dbReference type="ARBA" id="ARBA00022481"/>
    </source>
</evidence>
<dbReference type="PROSITE" id="PS50111">
    <property type="entry name" value="CHEMOTAXIS_TRANSDUC_2"/>
    <property type="match status" value="1"/>
</dbReference>
<keyword evidence="6" id="KW-0812">Transmembrane</keyword>
<dbReference type="InterPro" id="IPR051310">
    <property type="entry name" value="MCP_chemotaxis"/>
</dbReference>
<evidence type="ECO:0000313" key="14">
    <source>
        <dbReference type="EMBL" id="WFP08951.1"/>
    </source>
</evidence>
<name>A0ABY8GVQ6_9BURK</name>
<evidence type="ECO:0000313" key="15">
    <source>
        <dbReference type="Proteomes" id="UP001214170"/>
    </source>
</evidence>
<dbReference type="Pfam" id="PF00672">
    <property type="entry name" value="HAMP"/>
    <property type="match status" value="1"/>
</dbReference>
<dbReference type="Gene3D" id="1.20.120.30">
    <property type="entry name" value="Aspartate receptor, ligand-binding domain"/>
    <property type="match status" value="1"/>
</dbReference>
<dbReference type="CDD" id="cd06225">
    <property type="entry name" value="HAMP"/>
    <property type="match status" value="1"/>
</dbReference>
<keyword evidence="3" id="KW-0488">Methylation</keyword>
<dbReference type="SUPFAM" id="SSF47170">
    <property type="entry name" value="Aspartate receptor, ligand-binding domain"/>
    <property type="match status" value="1"/>
</dbReference>